<dbReference type="InterPro" id="IPR011032">
    <property type="entry name" value="GroES-like_sf"/>
</dbReference>
<gene>
    <name evidence="2" type="ORF">AUP43_04920</name>
</gene>
<dbReference type="EMBL" id="LPXN01000035">
    <property type="protein sequence ID" value="KZD12318.1"/>
    <property type="molecule type" value="Genomic_DNA"/>
</dbReference>
<organism evidence="2 3">
    <name type="scientific">Oceanibaculum pacificum</name>
    <dbReference type="NCBI Taxonomy" id="580166"/>
    <lineage>
        <taxon>Bacteria</taxon>
        <taxon>Pseudomonadati</taxon>
        <taxon>Pseudomonadota</taxon>
        <taxon>Alphaproteobacteria</taxon>
        <taxon>Rhodospirillales</taxon>
        <taxon>Oceanibaculaceae</taxon>
        <taxon>Oceanibaculum</taxon>
    </lineage>
</organism>
<dbReference type="Gene3D" id="3.90.180.10">
    <property type="entry name" value="Medium-chain alcohol dehydrogenases, catalytic domain"/>
    <property type="match status" value="1"/>
</dbReference>
<proteinExistence type="predicted"/>
<feature type="domain" description="Enoyl reductase (ER)" evidence="1">
    <location>
        <begin position="11"/>
        <end position="322"/>
    </location>
</feature>
<protein>
    <recommendedName>
        <fullName evidence="1">Enoyl reductase (ER) domain-containing protein</fullName>
    </recommendedName>
</protein>
<dbReference type="InterPro" id="IPR013149">
    <property type="entry name" value="ADH-like_C"/>
</dbReference>
<dbReference type="GO" id="GO:0016491">
    <property type="term" value="F:oxidoreductase activity"/>
    <property type="evidence" value="ECO:0007669"/>
    <property type="project" value="InterPro"/>
</dbReference>
<comment type="caution">
    <text evidence="2">The sequence shown here is derived from an EMBL/GenBank/DDBJ whole genome shotgun (WGS) entry which is preliminary data.</text>
</comment>
<dbReference type="AlphaFoldDB" id="A0A154WFL6"/>
<sequence length="324" mass="34056">MRAVLCESLDGPDALTIGVRPDPVAGPGEVLVDIKAGGLNFADTLMVQGKYQEKPPLPFVPGLEAAGVVAAVGEGVIRVKPGDRVAALVDYGAFAEKAVARERDVFPIPDSMDFEAGAAFPVAYGTAHGGLVWRDNLQPGEVLVVHGAAGGAGLAAVEVGKAMGATVIATAGGPEKVALALARGADHGIDYKTEDVKERVRALTGGEGADVYFDPVGGDVFDASIRAIRFGGRIVVIGFAAGRIPQVPANLLLVKNIAVTGLYWGEHRRRHPDWMLAQFADLTRWHAEGRLNPHISHRFPLEQAGEAMRTLLARKSTGKVVLTV</sequence>
<dbReference type="Proteomes" id="UP000076400">
    <property type="component" value="Unassembled WGS sequence"/>
</dbReference>
<dbReference type="Pfam" id="PF00107">
    <property type="entry name" value="ADH_zinc_N"/>
    <property type="match status" value="1"/>
</dbReference>
<dbReference type="SUPFAM" id="SSF50129">
    <property type="entry name" value="GroES-like"/>
    <property type="match status" value="1"/>
</dbReference>
<dbReference type="SMART" id="SM00829">
    <property type="entry name" value="PKS_ER"/>
    <property type="match status" value="1"/>
</dbReference>
<dbReference type="PANTHER" id="PTHR43677:SF4">
    <property type="entry name" value="QUINONE OXIDOREDUCTASE-LIKE PROTEIN 2"/>
    <property type="match status" value="1"/>
</dbReference>
<dbReference type="Gene3D" id="3.40.50.720">
    <property type="entry name" value="NAD(P)-binding Rossmann-like Domain"/>
    <property type="match status" value="1"/>
</dbReference>
<accession>A0A154WFL6</accession>
<dbReference type="SUPFAM" id="SSF51735">
    <property type="entry name" value="NAD(P)-binding Rossmann-fold domains"/>
    <property type="match status" value="1"/>
</dbReference>
<dbReference type="RefSeq" id="WP_067552655.1">
    <property type="nucleotide sequence ID" value="NZ_LPXN01000035.1"/>
</dbReference>
<evidence type="ECO:0000313" key="3">
    <source>
        <dbReference type="Proteomes" id="UP000076400"/>
    </source>
</evidence>
<dbReference type="InterPro" id="IPR036291">
    <property type="entry name" value="NAD(P)-bd_dom_sf"/>
</dbReference>
<evidence type="ECO:0000313" key="2">
    <source>
        <dbReference type="EMBL" id="KZD12318.1"/>
    </source>
</evidence>
<dbReference type="Pfam" id="PF08240">
    <property type="entry name" value="ADH_N"/>
    <property type="match status" value="1"/>
</dbReference>
<dbReference type="CDD" id="cd08241">
    <property type="entry name" value="QOR1"/>
    <property type="match status" value="1"/>
</dbReference>
<evidence type="ECO:0000259" key="1">
    <source>
        <dbReference type="SMART" id="SM00829"/>
    </source>
</evidence>
<name>A0A154WFL6_9PROT</name>
<dbReference type="InterPro" id="IPR013154">
    <property type="entry name" value="ADH-like_N"/>
</dbReference>
<dbReference type="PANTHER" id="PTHR43677">
    <property type="entry name" value="SHORT-CHAIN DEHYDROGENASE/REDUCTASE"/>
    <property type="match status" value="1"/>
</dbReference>
<dbReference type="InterPro" id="IPR020843">
    <property type="entry name" value="ER"/>
</dbReference>
<keyword evidence="3" id="KW-1185">Reference proteome</keyword>
<dbReference type="OrthoDB" id="4190732at2"/>
<reference evidence="2 3" key="1">
    <citation type="submission" date="2015-12" db="EMBL/GenBank/DDBJ databases">
        <title>Genome sequence of Oceanibaculum pacificum MCCC 1A02656.</title>
        <authorList>
            <person name="Lu L."/>
            <person name="Lai Q."/>
            <person name="Shao Z."/>
            <person name="Qian P."/>
        </authorList>
    </citation>
    <scope>NUCLEOTIDE SEQUENCE [LARGE SCALE GENOMIC DNA]</scope>
    <source>
        <strain evidence="2 3">MCCC 1A02656</strain>
    </source>
</reference>
<dbReference type="InterPro" id="IPR051397">
    <property type="entry name" value="Zn-ADH-like_protein"/>
</dbReference>
<dbReference type="STRING" id="580166.AUP43_04920"/>